<dbReference type="PANTHER" id="PTHR31635:SF196">
    <property type="entry name" value="REVERSE TRANSCRIPTASE DOMAIN-CONTAINING PROTEIN-RELATED"/>
    <property type="match status" value="1"/>
</dbReference>
<dbReference type="AlphaFoldDB" id="A0A1D6NZL4"/>
<dbReference type="PANTHER" id="PTHR31635">
    <property type="entry name" value="REVERSE TRANSCRIPTASE DOMAIN-CONTAINING PROTEIN-RELATED"/>
    <property type="match status" value="1"/>
</dbReference>
<sequence length="188" mass="21290">MLKLDITKAFDSVSWPFLIEVLQNLGFGQVWRDVISGLLLTSSTRVLFNGHPESLISHKRGLRQGDPLCSTLFVLVMDVLSQLFSKANEEGLLQPLSSRWLQHRVSLYADDVVLFIHPVAEDINIVSDILHLFGEVSGLFNNNQKSCVYLIRCHKDNLEAIQHFWPCEIPPLSHYIGCLSSVWDCLNS</sequence>
<dbReference type="SUPFAM" id="SSF56672">
    <property type="entry name" value="DNA/RNA polymerases"/>
    <property type="match status" value="1"/>
</dbReference>
<dbReference type="EMBL" id="CM000785">
    <property type="protein sequence ID" value="AQL03342.1"/>
    <property type="molecule type" value="Genomic_DNA"/>
</dbReference>
<proteinExistence type="predicted"/>
<accession>A0A1D6NZL4</accession>
<dbReference type="PROSITE" id="PS50878">
    <property type="entry name" value="RT_POL"/>
    <property type="match status" value="1"/>
</dbReference>
<evidence type="ECO:0000313" key="1">
    <source>
        <dbReference type="EMBL" id="AQL03342.1"/>
    </source>
</evidence>
<reference evidence="1" key="1">
    <citation type="submission" date="2015-12" db="EMBL/GenBank/DDBJ databases">
        <title>Update maize B73 reference genome by single molecule sequencing technologies.</title>
        <authorList>
            <consortium name="Maize Genome Sequencing Project"/>
            <person name="Ware D."/>
        </authorList>
    </citation>
    <scope>NUCLEOTIDE SEQUENCE</scope>
    <source>
        <tissue evidence="1">Seedling</tissue>
    </source>
</reference>
<name>A0A1D6NZL4_MAIZE</name>
<dbReference type="InterPro" id="IPR043502">
    <property type="entry name" value="DNA/RNA_pol_sf"/>
</dbReference>
<organism evidence="1">
    <name type="scientific">Zea mays</name>
    <name type="common">Maize</name>
    <dbReference type="NCBI Taxonomy" id="4577"/>
    <lineage>
        <taxon>Eukaryota</taxon>
        <taxon>Viridiplantae</taxon>
        <taxon>Streptophyta</taxon>
        <taxon>Embryophyta</taxon>
        <taxon>Tracheophyta</taxon>
        <taxon>Spermatophyta</taxon>
        <taxon>Magnoliopsida</taxon>
        <taxon>Liliopsida</taxon>
        <taxon>Poales</taxon>
        <taxon>Poaceae</taxon>
        <taxon>PACMAD clade</taxon>
        <taxon>Panicoideae</taxon>
        <taxon>Andropogonodae</taxon>
        <taxon>Andropogoneae</taxon>
        <taxon>Tripsacinae</taxon>
        <taxon>Zea</taxon>
    </lineage>
</organism>
<gene>
    <name evidence="1" type="ORF">ZEAMMB73_Zm00001d045872</name>
</gene>
<protein>
    <submittedName>
        <fullName evidence="1">Putative BPI/LBP family protein</fullName>
    </submittedName>
</protein>
<dbReference type="InterPro" id="IPR000477">
    <property type="entry name" value="RT_dom"/>
</dbReference>
<dbReference type="Pfam" id="PF00078">
    <property type="entry name" value="RVT_1"/>
    <property type="match status" value="1"/>
</dbReference>